<reference evidence="4 5" key="1">
    <citation type="submission" date="2020-04" db="EMBL/GenBank/DDBJ databases">
        <authorList>
            <person name="De Canck E."/>
        </authorList>
    </citation>
    <scope>NUCLEOTIDE SEQUENCE [LARGE SCALE GENOMIC DNA]</scope>
    <source>
        <strain evidence="4 5">LMG 27177</strain>
    </source>
</reference>
<dbReference type="InterPro" id="IPR000642">
    <property type="entry name" value="Peptidase_M41"/>
</dbReference>
<dbReference type="InterPro" id="IPR003593">
    <property type="entry name" value="AAA+_ATPase"/>
</dbReference>
<proteinExistence type="inferred from homology"/>
<dbReference type="Pfam" id="PF00004">
    <property type="entry name" value="AAA"/>
    <property type="match status" value="1"/>
</dbReference>
<dbReference type="Pfam" id="PF01434">
    <property type="entry name" value="Peptidase_M41"/>
    <property type="match status" value="1"/>
</dbReference>
<keyword evidence="5" id="KW-1185">Reference proteome</keyword>
<accession>A0A6J5FYJ9</accession>
<keyword evidence="1" id="KW-0547">Nucleotide-binding</keyword>
<protein>
    <submittedName>
        <fullName evidence="4">ATP-dependent zinc metalloprotease FtsH</fullName>
        <ecNumber evidence="4">3.4.24.-</ecNumber>
    </submittedName>
</protein>
<feature type="domain" description="AAA+ ATPase" evidence="3">
    <location>
        <begin position="222"/>
        <end position="361"/>
    </location>
</feature>
<dbReference type="Gene3D" id="1.20.58.760">
    <property type="entry name" value="Peptidase M41"/>
    <property type="match status" value="1"/>
</dbReference>
<sequence>MKPGNNSLEKRRTRKITVAVMAVLIAVLLALGFWHSRQRAAQAAPALTGVASQMRQDPSAWTHEEKDASEMLRDIHDARVAAIGVSPSAILVSTRDGAKYFVTDHNATFSHALLLGEPKSAEATPYQLVWLPDADIRTDGARLTQALDDVRDAISVLLPLLLIGGMVWFMRREMKGGAKLLSETPALRFDDVIGAGEAKAALADIRGYLSDPKQFTSMGVRAPCGILMVGGPGVGKTRLAQALAGECGASFISITGSYFSAKYYGVGIQKVKHLFELARKNAPTVIFIDEADGLAKRTDTGGGPVEAESNRIINQLLAEMDGFASNEGVIIVAATNHPDNLDEALRRPGRFDRTVQVRLPDREDRAKIFRFYADKLKSKSANIDYDQLARLTTGLSPATVAMVVNQAGLVARKAGDTEIAAKHFMEAIKIARIGDVSGAERALSEDERTRIAVHEAGHGLVAALLGTGVLEEVTILPRGGALGVALITKAQDKHLYRETEIRNEIQVLLGGRNAEILTFSEASSGAASDLQEASRISLDMVSKFGFNSDGDLFSLAALPSQYAGLQMKSAIEHANVLLKELNELCYNLLHAYEPVLRAIADELLDHETVPGETVYRLIKEHKSTLKIVHEPAAA</sequence>
<dbReference type="InterPro" id="IPR003959">
    <property type="entry name" value="ATPase_AAA_core"/>
</dbReference>
<dbReference type="PANTHER" id="PTHR23076:SF58">
    <property type="entry name" value="INACTIVE ATP-DEPENDENT ZINC METALLOPROTEASE FTSHI 5, CHLOROPLASTIC-RELATED"/>
    <property type="match status" value="1"/>
</dbReference>
<dbReference type="SUPFAM" id="SSF52540">
    <property type="entry name" value="P-loop containing nucleoside triphosphate hydrolases"/>
    <property type="match status" value="1"/>
</dbReference>
<keyword evidence="4" id="KW-0645">Protease</keyword>
<dbReference type="GO" id="GO:0005524">
    <property type="term" value="F:ATP binding"/>
    <property type="evidence" value="ECO:0007669"/>
    <property type="project" value="UniProtKB-KW"/>
</dbReference>
<dbReference type="SUPFAM" id="SSF140990">
    <property type="entry name" value="FtsH protease domain-like"/>
    <property type="match status" value="1"/>
</dbReference>
<keyword evidence="2" id="KW-1133">Transmembrane helix</keyword>
<keyword evidence="4" id="KW-0482">Metalloprotease</keyword>
<dbReference type="GO" id="GO:0004222">
    <property type="term" value="F:metalloendopeptidase activity"/>
    <property type="evidence" value="ECO:0007669"/>
    <property type="project" value="InterPro"/>
</dbReference>
<dbReference type="PROSITE" id="PS00674">
    <property type="entry name" value="AAA"/>
    <property type="match status" value="1"/>
</dbReference>
<dbReference type="Proteomes" id="UP000494252">
    <property type="component" value="Unassembled WGS sequence"/>
</dbReference>
<name>A0A6J5FYJ9_9BURK</name>
<organism evidence="4 5">
    <name type="scientific">Paraburkholderia fynbosensis</name>
    <dbReference type="NCBI Taxonomy" id="1200993"/>
    <lineage>
        <taxon>Bacteria</taxon>
        <taxon>Pseudomonadati</taxon>
        <taxon>Pseudomonadota</taxon>
        <taxon>Betaproteobacteria</taxon>
        <taxon>Burkholderiales</taxon>
        <taxon>Burkholderiaceae</taxon>
        <taxon>Paraburkholderia</taxon>
    </lineage>
</organism>
<dbReference type="FunFam" id="3.40.50.300:FF:002568">
    <property type="entry name" value="Cell division protein (FtsH)"/>
    <property type="match status" value="1"/>
</dbReference>
<evidence type="ECO:0000259" key="3">
    <source>
        <dbReference type="SMART" id="SM00382"/>
    </source>
</evidence>
<dbReference type="Gene3D" id="3.40.50.300">
    <property type="entry name" value="P-loop containing nucleotide triphosphate hydrolases"/>
    <property type="match status" value="1"/>
</dbReference>
<keyword evidence="2" id="KW-0812">Transmembrane</keyword>
<dbReference type="InterPro" id="IPR003960">
    <property type="entry name" value="ATPase_AAA_CS"/>
</dbReference>
<feature type="transmembrane region" description="Helical" evidence="2">
    <location>
        <begin position="153"/>
        <end position="170"/>
    </location>
</feature>
<keyword evidence="2" id="KW-0472">Membrane</keyword>
<dbReference type="RefSeq" id="WP_175160109.1">
    <property type="nucleotide sequence ID" value="NZ_CADIKI010000006.1"/>
</dbReference>
<dbReference type="EC" id="3.4.24.-" evidence="4"/>
<dbReference type="InterPro" id="IPR027417">
    <property type="entry name" value="P-loop_NTPase"/>
</dbReference>
<dbReference type="GO" id="GO:0006508">
    <property type="term" value="P:proteolysis"/>
    <property type="evidence" value="ECO:0007669"/>
    <property type="project" value="UniProtKB-KW"/>
</dbReference>
<keyword evidence="1" id="KW-0067">ATP-binding</keyword>
<dbReference type="EMBL" id="CADIKI010000006">
    <property type="protein sequence ID" value="CAB3789288.1"/>
    <property type="molecule type" value="Genomic_DNA"/>
</dbReference>
<evidence type="ECO:0000256" key="1">
    <source>
        <dbReference type="RuleBase" id="RU003651"/>
    </source>
</evidence>
<evidence type="ECO:0000313" key="5">
    <source>
        <dbReference type="Proteomes" id="UP000494252"/>
    </source>
</evidence>
<keyword evidence="4" id="KW-0378">Hydrolase</keyword>
<dbReference type="InterPro" id="IPR037219">
    <property type="entry name" value="Peptidase_M41-like"/>
</dbReference>
<evidence type="ECO:0000313" key="4">
    <source>
        <dbReference type="EMBL" id="CAB3789288.1"/>
    </source>
</evidence>
<comment type="similarity">
    <text evidence="1">Belongs to the AAA ATPase family.</text>
</comment>
<dbReference type="GO" id="GO:0016887">
    <property type="term" value="F:ATP hydrolysis activity"/>
    <property type="evidence" value="ECO:0007669"/>
    <property type="project" value="InterPro"/>
</dbReference>
<evidence type="ECO:0000256" key="2">
    <source>
        <dbReference type="SAM" id="Phobius"/>
    </source>
</evidence>
<dbReference type="Gene3D" id="1.10.8.60">
    <property type="match status" value="1"/>
</dbReference>
<dbReference type="AlphaFoldDB" id="A0A6J5FYJ9"/>
<dbReference type="SMART" id="SM00382">
    <property type="entry name" value="AAA"/>
    <property type="match status" value="1"/>
</dbReference>
<dbReference type="GO" id="GO:0004176">
    <property type="term" value="F:ATP-dependent peptidase activity"/>
    <property type="evidence" value="ECO:0007669"/>
    <property type="project" value="InterPro"/>
</dbReference>
<gene>
    <name evidence="4" type="primary">ftsH_1</name>
    <name evidence="4" type="ORF">LMG27177_02630</name>
</gene>
<dbReference type="PANTHER" id="PTHR23076">
    <property type="entry name" value="METALLOPROTEASE M41 FTSH"/>
    <property type="match status" value="1"/>
</dbReference>